<name>A0A1L9PWC1_ASPVE</name>
<dbReference type="EMBL" id="KV878133">
    <property type="protein sequence ID" value="OJJ05839.1"/>
    <property type="molecule type" value="Genomic_DNA"/>
</dbReference>
<keyword evidence="2" id="KW-1133">Transmembrane helix</keyword>
<sequence>MSQNNLSTLAKEAAKLVKLSSLQNGLPGSMRAIPVGAIVAGCVIARVAGTSNILEKRMIGADEMIALDKPKGNENTGQGQVRQDGAGKKE</sequence>
<protein>
    <submittedName>
        <fullName evidence="3">Uncharacterized protein</fullName>
    </submittedName>
</protein>
<organism evidence="3 4">
    <name type="scientific">Aspergillus versicolor CBS 583.65</name>
    <dbReference type="NCBI Taxonomy" id="1036611"/>
    <lineage>
        <taxon>Eukaryota</taxon>
        <taxon>Fungi</taxon>
        <taxon>Dikarya</taxon>
        <taxon>Ascomycota</taxon>
        <taxon>Pezizomycotina</taxon>
        <taxon>Eurotiomycetes</taxon>
        <taxon>Eurotiomycetidae</taxon>
        <taxon>Eurotiales</taxon>
        <taxon>Aspergillaceae</taxon>
        <taxon>Aspergillus</taxon>
        <taxon>Aspergillus subgen. Nidulantes</taxon>
    </lineage>
</organism>
<keyword evidence="4" id="KW-1185">Reference proteome</keyword>
<dbReference type="GeneID" id="63733473"/>
<keyword evidence="2" id="KW-0472">Membrane</keyword>
<feature type="transmembrane region" description="Helical" evidence="2">
    <location>
        <begin position="32"/>
        <end position="49"/>
    </location>
</feature>
<dbReference type="OrthoDB" id="4458050at2759"/>
<evidence type="ECO:0000256" key="2">
    <source>
        <dbReference type="SAM" id="Phobius"/>
    </source>
</evidence>
<reference evidence="4" key="1">
    <citation type="journal article" date="2017" name="Genome Biol.">
        <title>Comparative genomics reveals high biological diversity and specific adaptations in the industrially and medically important fungal genus Aspergillus.</title>
        <authorList>
            <person name="de Vries R.P."/>
            <person name="Riley R."/>
            <person name="Wiebenga A."/>
            <person name="Aguilar-Osorio G."/>
            <person name="Amillis S."/>
            <person name="Uchima C.A."/>
            <person name="Anderluh G."/>
            <person name="Asadollahi M."/>
            <person name="Askin M."/>
            <person name="Barry K."/>
            <person name="Battaglia E."/>
            <person name="Bayram O."/>
            <person name="Benocci T."/>
            <person name="Braus-Stromeyer S.A."/>
            <person name="Caldana C."/>
            <person name="Canovas D."/>
            <person name="Cerqueira G.C."/>
            <person name="Chen F."/>
            <person name="Chen W."/>
            <person name="Choi C."/>
            <person name="Clum A."/>
            <person name="Dos Santos R.A."/>
            <person name="Damasio A.R."/>
            <person name="Diallinas G."/>
            <person name="Emri T."/>
            <person name="Fekete E."/>
            <person name="Flipphi M."/>
            <person name="Freyberg S."/>
            <person name="Gallo A."/>
            <person name="Gournas C."/>
            <person name="Habgood R."/>
            <person name="Hainaut M."/>
            <person name="Harispe M.L."/>
            <person name="Henrissat B."/>
            <person name="Hilden K.S."/>
            <person name="Hope R."/>
            <person name="Hossain A."/>
            <person name="Karabika E."/>
            <person name="Karaffa L."/>
            <person name="Karanyi Z."/>
            <person name="Krasevec N."/>
            <person name="Kuo A."/>
            <person name="Kusch H."/>
            <person name="LaButti K."/>
            <person name="Lagendijk E.L."/>
            <person name="Lapidus A."/>
            <person name="Levasseur A."/>
            <person name="Lindquist E."/>
            <person name="Lipzen A."/>
            <person name="Logrieco A.F."/>
            <person name="MacCabe A."/>
            <person name="Maekelae M.R."/>
            <person name="Malavazi I."/>
            <person name="Melin P."/>
            <person name="Meyer V."/>
            <person name="Mielnichuk N."/>
            <person name="Miskei M."/>
            <person name="Molnar A.P."/>
            <person name="Mule G."/>
            <person name="Ngan C.Y."/>
            <person name="Orejas M."/>
            <person name="Orosz E."/>
            <person name="Ouedraogo J.P."/>
            <person name="Overkamp K.M."/>
            <person name="Park H.-S."/>
            <person name="Perrone G."/>
            <person name="Piumi F."/>
            <person name="Punt P.J."/>
            <person name="Ram A.F."/>
            <person name="Ramon A."/>
            <person name="Rauscher S."/>
            <person name="Record E."/>
            <person name="Riano-Pachon D.M."/>
            <person name="Robert V."/>
            <person name="Roehrig J."/>
            <person name="Ruller R."/>
            <person name="Salamov A."/>
            <person name="Salih N.S."/>
            <person name="Samson R.A."/>
            <person name="Sandor E."/>
            <person name="Sanguinetti M."/>
            <person name="Schuetze T."/>
            <person name="Sepcic K."/>
            <person name="Shelest E."/>
            <person name="Sherlock G."/>
            <person name="Sophianopoulou V."/>
            <person name="Squina F.M."/>
            <person name="Sun H."/>
            <person name="Susca A."/>
            <person name="Todd R.B."/>
            <person name="Tsang A."/>
            <person name="Unkles S.E."/>
            <person name="van de Wiele N."/>
            <person name="van Rossen-Uffink D."/>
            <person name="Oliveira J.V."/>
            <person name="Vesth T.C."/>
            <person name="Visser J."/>
            <person name="Yu J.-H."/>
            <person name="Zhou M."/>
            <person name="Andersen M.R."/>
            <person name="Archer D.B."/>
            <person name="Baker S.E."/>
            <person name="Benoit I."/>
            <person name="Brakhage A.A."/>
            <person name="Braus G.H."/>
            <person name="Fischer R."/>
            <person name="Frisvad J.C."/>
            <person name="Goldman G.H."/>
            <person name="Houbraken J."/>
            <person name="Oakley B."/>
            <person name="Pocsi I."/>
            <person name="Scazzocchio C."/>
            <person name="Seiboth B."/>
            <person name="vanKuyk P.A."/>
            <person name="Wortman J."/>
            <person name="Dyer P.S."/>
            <person name="Grigoriev I.V."/>
        </authorList>
    </citation>
    <scope>NUCLEOTIDE SEQUENCE [LARGE SCALE GENOMIC DNA]</scope>
    <source>
        <strain evidence="4">CBS 583.65</strain>
    </source>
</reference>
<dbReference type="Proteomes" id="UP000184073">
    <property type="component" value="Unassembled WGS sequence"/>
</dbReference>
<evidence type="ECO:0000313" key="4">
    <source>
        <dbReference type="Proteomes" id="UP000184073"/>
    </source>
</evidence>
<dbReference type="AlphaFoldDB" id="A0A1L9PWC1"/>
<proteinExistence type="predicted"/>
<gene>
    <name evidence="3" type="ORF">ASPVEDRAFT_870387</name>
</gene>
<dbReference type="RefSeq" id="XP_040671601.1">
    <property type="nucleotide sequence ID" value="XM_040817962.1"/>
</dbReference>
<feature type="region of interest" description="Disordered" evidence="1">
    <location>
        <begin position="68"/>
        <end position="90"/>
    </location>
</feature>
<dbReference type="VEuPathDB" id="FungiDB:ASPVEDRAFT_870387"/>
<evidence type="ECO:0000313" key="3">
    <source>
        <dbReference type="EMBL" id="OJJ05839.1"/>
    </source>
</evidence>
<keyword evidence="2" id="KW-0812">Transmembrane</keyword>
<evidence type="ECO:0000256" key="1">
    <source>
        <dbReference type="SAM" id="MobiDB-lite"/>
    </source>
</evidence>
<accession>A0A1L9PWC1</accession>